<name>A0A421DMN5_9GAMM</name>
<evidence type="ECO:0000256" key="1">
    <source>
        <dbReference type="SAM" id="Phobius"/>
    </source>
</evidence>
<gene>
    <name evidence="3" type="ORF">BIY29_11855</name>
</gene>
<dbReference type="RefSeq" id="WP_121575394.1">
    <property type="nucleotide sequence ID" value="NZ_MJLZ01000025.1"/>
</dbReference>
<proteinExistence type="predicted"/>
<dbReference type="Pfam" id="PF07811">
    <property type="entry name" value="TadE"/>
    <property type="match status" value="1"/>
</dbReference>
<keyword evidence="1" id="KW-1133">Transmembrane helix</keyword>
<reference evidence="3 4" key="1">
    <citation type="submission" date="2016-09" db="EMBL/GenBank/DDBJ databases">
        <authorList>
            <person name="Doonan J."/>
            <person name="Pachebat J.A."/>
            <person name="Golyshin P.N."/>
            <person name="Denman S."/>
            <person name="Mcdonald J.E."/>
        </authorList>
    </citation>
    <scope>NUCLEOTIDE SEQUENCE [LARGE SCALE GENOMIC DNA]</scope>
    <source>
        <strain evidence="3 4">NCPPB 3934</strain>
    </source>
</reference>
<dbReference type="InterPro" id="IPR012495">
    <property type="entry name" value="TadE-like_dom"/>
</dbReference>
<evidence type="ECO:0000259" key="2">
    <source>
        <dbReference type="Pfam" id="PF07811"/>
    </source>
</evidence>
<evidence type="ECO:0000313" key="4">
    <source>
        <dbReference type="Proteomes" id="UP000285648"/>
    </source>
</evidence>
<feature type="transmembrane region" description="Helical" evidence="1">
    <location>
        <begin position="20"/>
        <end position="45"/>
    </location>
</feature>
<dbReference type="EMBL" id="MJLZ01000025">
    <property type="protein sequence ID" value="RLM22678.1"/>
    <property type="molecule type" value="Genomic_DNA"/>
</dbReference>
<keyword evidence="4" id="KW-1185">Reference proteome</keyword>
<dbReference type="AlphaFoldDB" id="A0A421DMN5"/>
<dbReference type="Proteomes" id="UP000285648">
    <property type="component" value="Unassembled WGS sequence"/>
</dbReference>
<dbReference type="OrthoDB" id="6428392at2"/>
<organism evidence="3 4">
    <name type="scientific">Brenneria alni</name>
    <dbReference type="NCBI Taxonomy" id="71656"/>
    <lineage>
        <taxon>Bacteria</taxon>
        <taxon>Pseudomonadati</taxon>
        <taxon>Pseudomonadota</taxon>
        <taxon>Gammaproteobacteria</taxon>
        <taxon>Enterobacterales</taxon>
        <taxon>Pectobacteriaceae</taxon>
        <taxon>Brenneria</taxon>
    </lineage>
</organism>
<protein>
    <recommendedName>
        <fullName evidence="2">TadE-like domain-containing protein</fullName>
    </recommendedName>
</protein>
<sequence>MRKLPLPYLLRRNQRGVTALGYALVAPLLFAVIFIALEVSFIMLADAHLDIAANRVARMGRIGIDGDCQQAVRSVMKNTLSTWVSSESEMYVDAKIYSPGEDKANKFSDLNDKNYLPVCDAGGRGDMVIYRLAFDRPGLTGFIAWLGYNYMRFERVVLIQNEP</sequence>
<comment type="caution">
    <text evidence="3">The sequence shown here is derived from an EMBL/GenBank/DDBJ whole genome shotgun (WGS) entry which is preliminary data.</text>
</comment>
<keyword evidence="1" id="KW-0812">Transmembrane</keyword>
<feature type="domain" description="TadE-like" evidence="2">
    <location>
        <begin position="16"/>
        <end position="58"/>
    </location>
</feature>
<evidence type="ECO:0000313" key="3">
    <source>
        <dbReference type="EMBL" id="RLM22678.1"/>
    </source>
</evidence>
<accession>A0A421DMN5</accession>
<keyword evidence="1" id="KW-0472">Membrane</keyword>